<protein>
    <submittedName>
        <fullName evidence="2">ABC transporter substrate-binding protein</fullName>
    </submittedName>
</protein>
<dbReference type="EMBL" id="CP023564">
    <property type="protein sequence ID" value="ATG54685.1"/>
    <property type="molecule type" value="Genomic_DNA"/>
</dbReference>
<dbReference type="AlphaFoldDB" id="A0A291GWU3"/>
<dbReference type="PANTHER" id="PTHR43649">
    <property type="entry name" value="ARABINOSE-BINDING PROTEIN-RELATED"/>
    <property type="match status" value="1"/>
</dbReference>
<name>A0A291GWU3_9MICO</name>
<dbReference type="Proteomes" id="UP000217889">
    <property type="component" value="Chromosome"/>
</dbReference>
<dbReference type="OrthoDB" id="3225049at2"/>
<dbReference type="SUPFAM" id="SSF53850">
    <property type="entry name" value="Periplasmic binding protein-like II"/>
    <property type="match status" value="1"/>
</dbReference>
<dbReference type="InterPro" id="IPR050490">
    <property type="entry name" value="Bact_solute-bd_prot1"/>
</dbReference>
<keyword evidence="1" id="KW-0732">Signal</keyword>
<organism evidence="2 3">
    <name type="scientific">Brachybacterium ginsengisoli</name>
    <dbReference type="NCBI Taxonomy" id="1331682"/>
    <lineage>
        <taxon>Bacteria</taxon>
        <taxon>Bacillati</taxon>
        <taxon>Actinomycetota</taxon>
        <taxon>Actinomycetes</taxon>
        <taxon>Micrococcales</taxon>
        <taxon>Dermabacteraceae</taxon>
        <taxon>Brachybacterium</taxon>
    </lineage>
</organism>
<dbReference type="PANTHER" id="PTHR43649:SF33">
    <property type="entry name" value="POLYGALACTURONAN_RHAMNOGALACTURONAN-BINDING PROTEIN YTCQ"/>
    <property type="match status" value="1"/>
</dbReference>
<accession>A0A291GWU3</accession>
<gene>
    <name evidence="2" type="ORF">CFK41_07835</name>
</gene>
<sequence>MSTRRALLPPLPRPRRRTVLGGLAATAAAGSALGLAGCGGGSGSSTEGELRILVLKHALTKPMAEMAWTAALEEAAGIPIVWEEVSADWDQKKSTMLAAGDVPDLIVGTQAVNDTDLATYGTLFANLAESLDSLPNVTEMFAEKPELKALATQPGGEIYSIPGYKRFWPPTVQHQYINRTWLDALGLEMPTTWDELFDVLVAFKEGDPTGTGATVIPMDWSPVDTGGFGYFQSILLLGSTGLPLAGGGGQGYYLQDGKVGNFLTDDRYRDVVTFLARCQEAGLLSGDVMTQDYSTYQSVGRGPGDGVATVGFTWGWTRSDRFGPEISDQYEAVGVLQQTAEQSEPVTWSFDQYGENFPGNQVALSAASKNTEAALKVINAFYDQEMSIQVLFGDIGPNIEKTGENSYKVLPAEDGTDPSTWKWTSTLADNGPVWIRDSIEVELPSDLQEAVDESKPLQPAIDNMDLDKDVYPGLFIKMTKEDLNAMSLVDTTLMNVAMTKFADWVTGGGIDEGWDAYVATVAESGVEDNIATRQKYYDEYMASTS</sequence>
<dbReference type="Gene3D" id="3.40.190.10">
    <property type="entry name" value="Periplasmic binding protein-like II"/>
    <property type="match status" value="2"/>
</dbReference>
<reference evidence="2 3" key="1">
    <citation type="journal article" date="2014" name="Int. J. Syst. Evol. Microbiol.">
        <title>Brachybacterium ginsengisoli sp. nov., isolated from soil of a ginseng field.</title>
        <authorList>
            <person name="Hoang V.A."/>
            <person name="Kim Y.J."/>
            <person name="Nguyen N.L."/>
            <person name="Yang D.C."/>
        </authorList>
    </citation>
    <scope>NUCLEOTIDE SEQUENCE [LARGE SCALE GENOMIC DNA]</scope>
    <source>
        <strain evidence="2 3">DCY80</strain>
    </source>
</reference>
<keyword evidence="3" id="KW-1185">Reference proteome</keyword>
<proteinExistence type="predicted"/>
<evidence type="ECO:0000313" key="2">
    <source>
        <dbReference type="EMBL" id="ATG54685.1"/>
    </source>
</evidence>
<evidence type="ECO:0000256" key="1">
    <source>
        <dbReference type="ARBA" id="ARBA00022729"/>
    </source>
</evidence>
<evidence type="ECO:0000313" key="3">
    <source>
        <dbReference type="Proteomes" id="UP000217889"/>
    </source>
</evidence>
<dbReference type="KEGG" id="bgg:CFK41_07835"/>